<evidence type="ECO:0000256" key="11">
    <source>
        <dbReference type="PROSITE-ProRule" id="PRU00421"/>
    </source>
</evidence>
<feature type="transmembrane region" description="Helical" evidence="12">
    <location>
        <begin position="284"/>
        <end position="303"/>
    </location>
</feature>
<evidence type="ECO:0000256" key="5">
    <source>
        <dbReference type="ARBA" id="ARBA00022679"/>
    </source>
</evidence>
<keyword evidence="4" id="KW-0762">Sugar transport</keyword>
<feature type="transmembrane region" description="Helical" evidence="12">
    <location>
        <begin position="426"/>
        <end position="447"/>
    </location>
</feature>
<dbReference type="PROSITE" id="PS00371">
    <property type="entry name" value="PTS_EIIA_TYPE_1_HIS"/>
    <property type="match status" value="1"/>
</dbReference>
<dbReference type="KEGG" id="aarg:Aargi30884_08820"/>
<evidence type="ECO:0000313" key="17">
    <source>
        <dbReference type="Proteomes" id="UP000464754"/>
    </source>
</evidence>
<dbReference type="PROSITE" id="PS51103">
    <property type="entry name" value="PTS_EIIC_TYPE_1"/>
    <property type="match status" value="1"/>
</dbReference>
<dbReference type="Gene3D" id="3.30.1360.60">
    <property type="entry name" value="Glucose permease domain IIB"/>
    <property type="match status" value="1"/>
</dbReference>
<dbReference type="NCBIfam" id="TIGR00830">
    <property type="entry name" value="PTBA"/>
    <property type="match status" value="1"/>
</dbReference>
<dbReference type="InterPro" id="IPR011297">
    <property type="entry name" value="PTS_IIABC_b_glu"/>
</dbReference>
<dbReference type="GO" id="GO:0005886">
    <property type="term" value="C:plasma membrane"/>
    <property type="evidence" value="ECO:0007669"/>
    <property type="project" value="UniProtKB-SubCell"/>
</dbReference>
<dbReference type="InterPro" id="IPR003352">
    <property type="entry name" value="PTS_EIIC"/>
</dbReference>
<keyword evidence="2" id="KW-0813">Transport</keyword>
<feature type="domain" description="PTS EIIA type-1" evidence="13">
    <location>
        <begin position="488"/>
        <end position="592"/>
    </location>
</feature>
<evidence type="ECO:0000256" key="6">
    <source>
        <dbReference type="ARBA" id="ARBA00022683"/>
    </source>
</evidence>
<keyword evidence="17" id="KW-1185">Reference proteome</keyword>
<dbReference type="GO" id="GO:0015771">
    <property type="term" value="P:trehalose transport"/>
    <property type="evidence" value="ECO:0007669"/>
    <property type="project" value="TreeGrafter"/>
</dbReference>
<feature type="domain" description="PTS EIIC type-1" evidence="15">
    <location>
        <begin position="104"/>
        <end position="463"/>
    </location>
</feature>
<evidence type="ECO:0000259" key="13">
    <source>
        <dbReference type="PROSITE" id="PS51093"/>
    </source>
</evidence>
<keyword evidence="9 12" id="KW-1133">Transmembrane helix</keyword>
<dbReference type="EMBL" id="AP019695">
    <property type="protein sequence ID" value="BBK21979.1"/>
    <property type="molecule type" value="Genomic_DNA"/>
</dbReference>
<dbReference type="GO" id="GO:0009401">
    <property type="term" value="P:phosphoenolpyruvate-dependent sugar phosphotransferase system"/>
    <property type="evidence" value="ECO:0007669"/>
    <property type="project" value="UniProtKB-KW"/>
</dbReference>
<dbReference type="AlphaFoldDB" id="A0A6N4TGU6"/>
<evidence type="ECO:0000259" key="14">
    <source>
        <dbReference type="PROSITE" id="PS51098"/>
    </source>
</evidence>
<accession>A0A6N4TGU6</accession>
<evidence type="ECO:0000256" key="12">
    <source>
        <dbReference type="SAM" id="Phobius"/>
    </source>
</evidence>
<feature type="transmembrane region" description="Helical" evidence="12">
    <location>
        <begin position="380"/>
        <end position="398"/>
    </location>
</feature>
<evidence type="ECO:0000313" key="16">
    <source>
        <dbReference type="EMBL" id="BBK21979.1"/>
    </source>
</evidence>
<dbReference type="FunFam" id="3.30.1360.60:FF:000001">
    <property type="entry name" value="PTS system glucose-specific IIBC component PtsG"/>
    <property type="match status" value="1"/>
</dbReference>
<dbReference type="PROSITE" id="PS01035">
    <property type="entry name" value="PTS_EIIB_TYPE_1_CYS"/>
    <property type="match status" value="1"/>
</dbReference>
<dbReference type="PANTHER" id="PTHR30175">
    <property type="entry name" value="PHOSPHOTRANSFERASE SYSTEM TRANSPORT PROTEIN"/>
    <property type="match status" value="1"/>
</dbReference>
<dbReference type="Proteomes" id="UP000464754">
    <property type="component" value="Chromosome"/>
</dbReference>
<evidence type="ECO:0000256" key="8">
    <source>
        <dbReference type="ARBA" id="ARBA00022777"/>
    </source>
</evidence>
<evidence type="ECO:0000256" key="2">
    <source>
        <dbReference type="ARBA" id="ARBA00022448"/>
    </source>
</evidence>
<keyword evidence="8" id="KW-0418">Kinase</keyword>
<dbReference type="FunFam" id="2.70.70.10:FF:000001">
    <property type="entry name" value="PTS system glucose-specific IIA component"/>
    <property type="match status" value="1"/>
</dbReference>
<dbReference type="Gene3D" id="2.70.70.10">
    <property type="entry name" value="Glucose Permease (Domain IIA)"/>
    <property type="match status" value="1"/>
</dbReference>
<dbReference type="InterPro" id="IPR018113">
    <property type="entry name" value="PTrfase_EIIB_Cys"/>
</dbReference>
<dbReference type="GO" id="GO:0090589">
    <property type="term" value="F:protein-phosphocysteine-trehalose phosphotransferase system transporter activity"/>
    <property type="evidence" value="ECO:0007669"/>
    <property type="project" value="TreeGrafter"/>
</dbReference>
<name>A0A6N4TGU6_9FIRM</name>
<keyword evidence="7 12" id="KW-0812">Transmembrane</keyword>
<dbReference type="Pfam" id="PF00367">
    <property type="entry name" value="PTS_EIIB"/>
    <property type="match status" value="1"/>
</dbReference>
<keyword evidence="3" id="KW-1003">Cell membrane</keyword>
<evidence type="ECO:0008006" key="18">
    <source>
        <dbReference type="Google" id="ProtNLM"/>
    </source>
</evidence>
<dbReference type="InterPro" id="IPR011055">
    <property type="entry name" value="Dup_hybrid_motif"/>
</dbReference>
<sequence>MSKKYEGFAQQIVDRVGGKANISDVYHCQTRLRFKLVDESKADQKGLEDLNGVTKVLINAGVFQVVIGTHVAEVFEEIEKFVDIKSNKTQQESEKKGIVTTVIDFVAGTFQPIIPALSGAGMVKAVLALLVVFKIITTDSQTYYLLNLFADGVFFFLPMLLAFTEAQKLKCNPILAAGVAAMMMHPNWTALVTAGEPVHFFGVIPFTLATYTSSVIPIILIVFVQAYVEKFLNRWIPKSVNLVFVPMCTFLIMGTLAFSVLGPIGSVLGGYLATFFEFLSTNASWAPAVLIGGFLPIMVMFGLHNGVAPLGVMQMSNLGYDSIFGPGCVCSNMAQATAGLVVALRTRDKNTRQTAASGSITAYMGITEPILYGVNLPKKYPLISAMIGGGLGGLYAGLTQTHRFATGSSGLPAVLLYIGDNSMTCFINIIIAIAISIIATAIITFVLSLRFEKKDSDTAEEIEIIKADEEIIMAPVAGKVLNLSEADDEVFASKALGDGVIIEPSDGVAVAPFDGTIVTLFPTKHAIGLVSPNGAEVLIHIGINTVELNGQYFESFVKQGEQVKAGQKLVTFEPEKIKDAGYATQVMVVVTNTTSYQKITALHEGDIKNGEQLLKLKA</sequence>
<dbReference type="Pfam" id="PF02378">
    <property type="entry name" value="PTS_EIIC"/>
    <property type="match status" value="1"/>
</dbReference>
<dbReference type="Pfam" id="PF00358">
    <property type="entry name" value="PTS_EIIA_1"/>
    <property type="match status" value="1"/>
</dbReference>
<dbReference type="PROSITE" id="PS51093">
    <property type="entry name" value="PTS_EIIA_TYPE_1"/>
    <property type="match status" value="1"/>
</dbReference>
<dbReference type="GO" id="GO:0016301">
    <property type="term" value="F:kinase activity"/>
    <property type="evidence" value="ECO:0007669"/>
    <property type="project" value="UniProtKB-KW"/>
</dbReference>
<feature type="transmembrane region" description="Helical" evidence="12">
    <location>
        <begin position="200"/>
        <end position="228"/>
    </location>
</feature>
<dbReference type="InterPro" id="IPR050558">
    <property type="entry name" value="PTS_Sugar-Specific_Components"/>
</dbReference>
<feature type="transmembrane region" description="Helical" evidence="12">
    <location>
        <begin position="240"/>
        <end position="264"/>
    </location>
</feature>
<feature type="transmembrane region" description="Helical" evidence="12">
    <location>
        <begin position="113"/>
        <end position="136"/>
    </location>
</feature>
<gene>
    <name evidence="16" type="ORF">Aargi30884_08820</name>
</gene>
<keyword evidence="5" id="KW-0808">Transferase</keyword>
<organism evidence="16 17">
    <name type="scientific">Amedibacterium intestinale</name>
    <dbReference type="NCBI Taxonomy" id="2583452"/>
    <lineage>
        <taxon>Bacteria</taxon>
        <taxon>Bacillati</taxon>
        <taxon>Bacillota</taxon>
        <taxon>Erysipelotrichia</taxon>
        <taxon>Erysipelotrichales</taxon>
        <taxon>Erysipelotrichaceae</taxon>
        <taxon>Amedibacterium</taxon>
    </lineage>
</organism>
<dbReference type="PROSITE" id="PS51098">
    <property type="entry name" value="PTS_EIIB_TYPE_1"/>
    <property type="match status" value="1"/>
</dbReference>
<evidence type="ECO:0000256" key="9">
    <source>
        <dbReference type="ARBA" id="ARBA00022989"/>
    </source>
</evidence>
<evidence type="ECO:0000256" key="10">
    <source>
        <dbReference type="ARBA" id="ARBA00023136"/>
    </source>
</evidence>
<evidence type="ECO:0000256" key="4">
    <source>
        <dbReference type="ARBA" id="ARBA00022597"/>
    </source>
</evidence>
<feature type="transmembrane region" description="Helical" evidence="12">
    <location>
        <begin position="142"/>
        <end position="162"/>
    </location>
</feature>
<dbReference type="InterPro" id="IPR001996">
    <property type="entry name" value="PTS_IIB_1"/>
</dbReference>
<dbReference type="PANTHER" id="PTHR30175:SF1">
    <property type="entry name" value="PTS SYSTEM ARBUTIN-, CELLOBIOSE-, AND SALICIN-SPECIFIC EIIBC COMPONENT-RELATED"/>
    <property type="match status" value="1"/>
</dbReference>
<keyword evidence="10 12" id="KW-0472">Membrane</keyword>
<feature type="transmembrane region" description="Helical" evidence="12">
    <location>
        <begin position="174"/>
        <end position="194"/>
    </location>
</feature>
<dbReference type="RefSeq" id="WP_163051602.1">
    <property type="nucleotide sequence ID" value="NZ_AP019695.1"/>
</dbReference>
<dbReference type="NCBIfam" id="TIGR01995">
    <property type="entry name" value="PTS-II-ABC-beta"/>
    <property type="match status" value="1"/>
</dbReference>
<feature type="domain" description="PTS EIIB type-1" evidence="14">
    <location>
        <begin position="6"/>
        <end position="88"/>
    </location>
</feature>
<evidence type="ECO:0000256" key="1">
    <source>
        <dbReference type="ARBA" id="ARBA00004651"/>
    </source>
</evidence>
<evidence type="ECO:0000256" key="7">
    <source>
        <dbReference type="ARBA" id="ARBA00022692"/>
    </source>
</evidence>
<dbReference type="InterPro" id="IPR013013">
    <property type="entry name" value="PTS_EIIC_1"/>
</dbReference>
<dbReference type="SUPFAM" id="SSF55604">
    <property type="entry name" value="Glucose permease domain IIB"/>
    <property type="match status" value="1"/>
</dbReference>
<proteinExistence type="predicted"/>
<protein>
    <recommendedName>
        <fullName evidence="18">PTS beta-glucoside transporter subunit EIIBCA</fullName>
    </recommendedName>
</protein>
<evidence type="ECO:0000256" key="3">
    <source>
        <dbReference type="ARBA" id="ARBA00022475"/>
    </source>
</evidence>
<reference evidence="17" key="1">
    <citation type="submission" date="2019-05" db="EMBL/GenBank/DDBJ databases">
        <title>Complete genome sequencing of Absiella argi strain JCM 30884.</title>
        <authorList>
            <person name="Sakamoto M."/>
            <person name="Murakami T."/>
            <person name="Mori H."/>
        </authorList>
    </citation>
    <scope>NUCLEOTIDE SEQUENCE [LARGE SCALE GENOMIC DNA]</scope>
    <source>
        <strain evidence="17">JCM 30884</strain>
    </source>
</reference>
<dbReference type="InterPro" id="IPR036878">
    <property type="entry name" value="Glu_permease_IIB"/>
</dbReference>
<dbReference type="CDD" id="cd00212">
    <property type="entry name" value="PTS_IIB_glc"/>
    <property type="match status" value="1"/>
</dbReference>
<dbReference type="InterPro" id="IPR001127">
    <property type="entry name" value="PTS_EIIA_1_perm"/>
</dbReference>
<comment type="subcellular location">
    <subcellularLocation>
        <location evidence="1">Cell membrane</location>
        <topology evidence="1">Multi-pass membrane protein</topology>
    </subcellularLocation>
</comment>
<feature type="active site" description="Phosphocysteine intermediate; for EIIB activity" evidence="11">
    <location>
        <position position="28"/>
    </location>
</feature>
<keyword evidence="6" id="KW-0598">Phosphotransferase system</keyword>
<dbReference type="GO" id="GO:0008982">
    <property type="term" value="F:protein-N(PI)-phosphohistidine-sugar phosphotransferase activity"/>
    <property type="evidence" value="ECO:0007669"/>
    <property type="project" value="InterPro"/>
</dbReference>
<evidence type="ECO:0000259" key="15">
    <source>
        <dbReference type="PROSITE" id="PS51103"/>
    </source>
</evidence>
<dbReference type="SUPFAM" id="SSF51261">
    <property type="entry name" value="Duplicated hybrid motif"/>
    <property type="match status" value="1"/>
</dbReference>